<dbReference type="Proteomes" id="UP001157134">
    <property type="component" value="Unassembled WGS sequence"/>
</dbReference>
<gene>
    <name evidence="2" type="ORF">tloyanaT_09050</name>
</gene>
<reference evidence="2 3" key="1">
    <citation type="submission" date="2023-03" db="EMBL/GenBank/DDBJ databases">
        <title>Thalassotalea loyana LMG 22536T draft genome sequence.</title>
        <authorList>
            <person name="Sawabe T."/>
        </authorList>
    </citation>
    <scope>NUCLEOTIDE SEQUENCE [LARGE SCALE GENOMIC DNA]</scope>
    <source>
        <strain evidence="2 3">LMG 22536</strain>
    </source>
</reference>
<dbReference type="Pfam" id="PF13302">
    <property type="entry name" value="Acetyltransf_3"/>
    <property type="match status" value="1"/>
</dbReference>
<proteinExistence type="predicted"/>
<evidence type="ECO:0000259" key="1">
    <source>
        <dbReference type="PROSITE" id="PS51186"/>
    </source>
</evidence>
<dbReference type="PANTHER" id="PTHR43415:SF3">
    <property type="entry name" value="GNAT-FAMILY ACETYLTRANSFERASE"/>
    <property type="match status" value="1"/>
</dbReference>
<sequence>MNTRSANTKSIKTQRFILKELTKADATSRYLSWLNDENTSQYITHTQAQLSELAEYIDQHFHNPHCLFLGIFAEASDGLAHIGNVKYESMATFPNIATMGILIGETNWHGKGVAKEVIEASLPLVKSTLHANMVNLGVEKSNVAAVKAYEKIGFEISKKPHYHFDDEALEMDIDI</sequence>
<protein>
    <recommendedName>
        <fullName evidence="1">N-acetyltransferase domain-containing protein</fullName>
    </recommendedName>
</protein>
<organism evidence="2 3">
    <name type="scientific">Thalassotalea loyana</name>
    <dbReference type="NCBI Taxonomy" id="280483"/>
    <lineage>
        <taxon>Bacteria</taxon>
        <taxon>Pseudomonadati</taxon>
        <taxon>Pseudomonadota</taxon>
        <taxon>Gammaproteobacteria</taxon>
        <taxon>Alteromonadales</taxon>
        <taxon>Colwelliaceae</taxon>
        <taxon>Thalassotalea</taxon>
    </lineage>
</organism>
<dbReference type="EMBL" id="BSSV01000001">
    <property type="protein sequence ID" value="GLX84653.1"/>
    <property type="molecule type" value="Genomic_DNA"/>
</dbReference>
<comment type="caution">
    <text evidence="2">The sequence shown here is derived from an EMBL/GenBank/DDBJ whole genome shotgun (WGS) entry which is preliminary data.</text>
</comment>
<feature type="domain" description="N-acetyltransferase" evidence="1">
    <location>
        <begin position="16"/>
        <end position="175"/>
    </location>
</feature>
<dbReference type="PANTHER" id="PTHR43415">
    <property type="entry name" value="SPERMIDINE N(1)-ACETYLTRANSFERASE"/>
    <property type="match status" value="1"/>
</dbReference>
<name>A0ABQ6H954_9GAMM</name>
<dbReference type="InterPro" id="IPR000182">
    <property type="entry name" value="GNAT_dom"/>
</dbReference>
<evidence type="ECO:0000313" key="3">
    <source>
        <dbReference type="Proteomes" id="UP001157134"/>
    </source>
</evidence>
<keyword evidence="3" id="KW-1185">Reference proteome</keyword>
<dbReference type="RefSeq" id="WP_284296247.1">
    <property type="nucleotide sequence ID" value="NZ_BSSV01000001.1"/>
</dbReference>
<accession>A0ABQ6H954</accession>
<evidence type="ECO:0000313" key="2">
    <source>
        <dbReference type="EMBL" id="GLX84653.1"/>
    </source>
</evidence>
<dbReference type="SUPFAM" id="SSF55729">
    <property type="entry name" value="Acyl-CoA N-acyltransferases (Nat)"/>
    <property type="match status" value="1"/>
</dbReference>
<dbReference type="InterPro" id="IPR016181">
    <property type="entry name" value="Acyl_CoA_acyltransferase"/>
</dbReference>
<dbReference type="PROSITE" id="PS51186">
    <property type="entry name" value="GNAT"/>
    <property type="match status" value="1"/>
</dbReference>
<dbReference type="Gene3D" id="3.40.630.30">
    <property type="match status" value="1"/>
</dbReference>